<keyword evidence="4 7" id="KW-0812">Transmembrane</keyword>
<keyword evidence="10" id="KW-1185">Reference proteome</keyword>
<feature type="transmembrane region" description="Helical" evidence="7">
    <location>
        <begin position="246"/>
        <end position="269"/>
    </location>
</feature>
<proteinExistence type="inferred from homology"/>
<accession>A0ABR3UR23</accession>
<reference evidence="9 10" key="1">
    <citation type="submission" date="2024-09" db="EMBL/GenBank/DDBJ databases">
        <title>T2T genomes of carrot and Alternaria dauci and their utility for understanding host-pathogen interaction during carrot leaf blight disease.</title>
        <authorList>
            <person name="Liu W."/>
            <person name="Xu S."/>
            <person name="Ou C."/>
            <person name="Liu X."/>
            <person name="Zhuang F."/>
            <person name="Deng X.W."/>
        </authorList>
    </citation>
    <scope>NUCLEOTIDE SEQUENCE [LARGE SCALE GENOMIC DNA]</scope>
    <source>
        <strain evidence="9 10">A2016</strain>
    </source>
</reference>
<dbReference type="PROSITE" id="PS50850">
    <property type="entry name" value="MFS"/>
    <property type="match status" value="1"/>
</dbReference>
<evidence type="ECO:0000313" key="9">
    <source>
        <dbReference type="EMBL" id="KAL1798064.1"/>
    </source>
</evidence>
<feature type="transmembrane region" description="Helical" evidence="7">
    <location>
        <begin position="212"/>
        <end position="234"/>
    </location>
</feature>
<dbReference type="PRINTS" id="PR00171">
    <property type="entry name" value="SUGRTRNSPORT"/>
</dbReference>
<gene>
    <name evidence="9" type="ORF">ACET3X_004670</name>
</gene>
<evidence type="ECO:0000256" key="4">
    <source>
        <dbReference type="ARBA" id="ARBA00022692"/>
    </source>
</evidence>
<protein>
    <recommendedName>
        <fullName evidence="8">Major facilitator superfamily (MFS) profile domain-containing protein</fullName>
    </recommendedName>
</protein>
<dbReference type="SUPFAM" id="SSF103473">
    <property type="entry name" value="MFS general substrate transporter"/>
    <property type="match status" value="1"/>
</dbReference>
<dbReference type="PANTHER" id="PTHR48022">
    <property type="entry name" value="PLASTIDIC GLUCOSE TRANSPORTER 4"/>
    <property type="match status" value="1"/>
</dbReference>
<dbReference type="InterPro" id="IPR050360">
    <property type="entry name" value="MFS_Sugar_Transporters"/>
</dbReference>
<dbReference type="Pfam" id="PF00083">
    <property type="entry name" value="Sugar_tr"/>
    <property type="match status" value="2"/>
</dbReference>
<evidence type="ECO:0000256" key="6">
    <source>
        <dbReference type="ARBA" id="ARBA00023136"/>
    </source>
</evidence>
<dbReference type="InterPro" id="IPR036259">
    <property type="entry name" value="MFS_trans_sf"/>
</dbReference>
<dbReference type="PANTHER" id="PTHR48022:SF14">
    <property type="entry name" value="MAJOR FACILITATOR SUPERFAMILY (MFS) PROFILE DOMAIN-CONTAINING PROTEIN-RELATED"/>
    <property type="match status" value="1"/>
</dbReference>
<dbReference type="Proteomes" id="UP001578633">
    <property type="component" value="Chromosome 3"/>
</dbReference>
<keyword evidence="6 7" id="KW-0472">Membrane</keyword>
<dbReference type="InterPro" id="IPR003663">
    <property type="entry name" value="Sugar/inositol_transpt"/>
</dbReference>
<evidence type="ECO:0000259" key="8">
    <source>
        <dbReference type="PROSITE" id="PS50850"/>
    </source>
</evidence>
<dbReference type="EMBL" id="JBHGVX010000003">
    <property type="protein sequence ID" value="KAL1798064.1"/>
    <property type="molecule type" value="Genomic_DNA"/>
</dbReference>
<name>A0ABR3UR23_9PLEO</name>
<dbReference type="RefSeq" id="XP_069308648.1">
    <property type="nucleotide sequence ID" value="XM_069450900.1"/>
</dbReference>
<evidence type="ECO:0000256" key="7">
    <source>
        <dbReference type="SAM" id="Phobius"/>
    </source>
</evidence>
<feature type="transmembrane region" description="Helical" evidence="7">
    <location>
        <begin position="276"/>
        <end position="299"/>
    </location>
</feature>
<feature type="domain" description="Major facilitator superfamily (MFS) profile" evidence="8">
    <location>
        <begin position="1"/>
        <end position="401"/>
    </location>
</feature>
<keyword evidence="5 7" id="KW-1133">Transmembrane helix</keyword>
<feature type="transmembrane region" description="Helical" evidence="7">
    <location>
        <begin position="123"/>
        <end position="143"/>
    </location>
</feature>
<dbReference type="GeneID" id="96084992"/>
<comment type="subcellular location">
    <subcellularLocation>
        <location evidence="1">Membrane</location>
        <topology evidence="1">Multi-pass membrane protein</topology>
    </subcellularLocation>
</comment>
<feature type="transmembrane region" description="Helical" evidence="7">
    <location>
        <begin position="348"/>
        <end position="367"/>
    </location>
</feature>
<comment type="caution">
    <text evidence="9">The sequence shown here is derived from an EMBL/GenBank/DDBJ whole genome shotgun (WGS) entry which is preliminary data.</text>
</comment>
<feature type="transmembrane region" description="Helical" evidence="7">
    <location>
        <begin position="379"/>
        <end position="397"/>
    </location>
</feature>
<dbReference type="InterPro" id="IPR020846">
    <property type="entry name" value="MFS_dom"/>
</dbReference>
<sequence length="439" mass="47583">MEKTDYYDQLSKIDAETARIENLEQNKIVDVNGADISYGKNGIPGLIGSPYVFGAACLASLGGFSFGYDQGVISIINVMPQFHAVYPRKETAFRKSFMTGMLELGAFVGCIFMPALADRISRKWALAVAVVIFNIGAIMQTAAPNYRVLVAGRTIGSIGVGTLAMAEFNAILTEVEVEKSLQEKHHPGVSGIKLEILGWLYLLKKKTWRRTAVAVGATFFQQFSGVNGFIYYAPTLFASLGQDPEMALTMSGIFNILQLVGVALCFVIIDHVGRRPLAIFGALGGAITWGIMAVLTGLYSDDWSSNTSAGWATVAMAFIFILVFGMSYSCLGWVLPAEVYTGSSRAKGVALAVCVNWLCDFTVGVATPPMLESIGFGMYVFYGSMCFLASIWAYFMVPETMGKTLEQMDFVFRDGAAQEEMEILESRVCRGVGADHGAV</sequence>
<evidence type="ECO:0000256" key="1">
    <source>
        <dbReference type="ARBA" id="ARBA00004141"/>
    </source>
</evidence>
<feature type="transmembrane region" description="Helical" evidence="7">
    <location>
        <begin position="97"/>
        <end position="117"/>
    </location>
</feature>
<evidence type="ECO:0000313" key="10">
    <source>
        <dbReference type="Proteomes" id="UP001578633"/>
    </source>
</evidence>
<organism evidence="9 10">
    <name type="scientific">Alternaria dauci</name>
    <dbReference type="NCBI Taxonomy" id="48095"/>
    <lineage>
        <taxon>Eukaryota</taxon>
        <taxon>Fungi</taxon>
        <taxon>Dikarya</taxon>
        <taxon>Ascomycota</taxon>
        <taxon>Pezizomycotina</taxon>
        <taxon>Dothideomycetes</taxon>
        <taxon>Pleosporomycetidae</taxon>
        <taxon>Pleosporales</taxon>
        <taxon>Pleosporineae</taxon>
        <taxon>Pleosporaceae</taxon>
        <taxon>Alternaria</taxon>
        <taxon>Alternaria sect. Porri</taxon>
    </lineage>
</organism>
<keyword evidence="3" id="KW-0813">Transport</keyword>
<feature type="transmembrane region" description="Helical" evidence="7">
    <location>
        <begin position="311"/>
        <end position="336"/>
    </location>
</feature>
<comment type="similarity">
    <text evidence="2">Belongs to the major facilitator superfamily. Sugar transporter (TC 2.A.1.1) family.</text>
</comment>
<evidence type="ECO:0000256" key="2">
    <source>
        <dbReference type="ARBA" id="ARBA00010992"/>
    </source>
</evidence>
<evidence type="ECO:0000256" key="3">
    <source>
        <dbReference type="ARBA" id="ARBA00022448"/>
    </source>
</evidence>
<dbReference type="InterPro" id="IPR005828">
    <property type="entry name" value="MFS_sugar_transport-like"/>
</dbReference>
<evidence type="ECO:0000256" key="5">
    <source>
        <dbReference type="ARBA" id="ARBA00022989"/>
    </source>
</evidence>
<dbReference type="Gene3D" id="1.20.1250.20">
    <property type="entry name" value="MFS general substrate transporter like domains"/>
    <property type="match status" value="2"/>
</dbReference>